<dbReference type="InterPro" id="IPR039564">
    <property type="entry name" value="Peptidase_C39-like"/>
</dbReference>
<sequence>MKKCNLISKDICMIHVPLCRQGTAYTCGVAAVQSVLGYYCIDYRQDILEENLKSNPQRGTKVEEIIKFAESINATGELLLNLKIDCIKEYLSLNLPVILMIQAWGEKESYEQTWEDGHYVVACGYDKYNIICMDPSILGNYTYISNEKLLSCWHDQSDGIKYEKAGIIIVPTDFSCLYNPNELKTLN</sequence>
<dbReference type="RefSeq" id="WP_177214541.1">
    <property type="nucleotide sequence ID" value="NZ_FOYZ01000003.1"/>
</dbReference>
<dbReference type="InterPro" id="IPR005074">
    <property type="entry name" value="Peptidase_C39"/>
</dbReference>
<evidence type="ECO:0000313" key="3">
    <source>
        <dbReference type="Proteomes" id="UP000199659"/>
    </source>
</evidence>
<dbReference type="STRING" id="37658.SAMN05661086_00858"/>
<keyword evidence="3" id="KW-1185">Reference proteome</keyword>
<dbReference type="Pfam" id="PF13529">
    <property type="entry name" value="Peptidase_C39_2"/>
    <property type="match status" value="1"/>
</dbReference>
<evidence type="ECO:0000313" key="2">
    <source>
        <dbReference type="EMBL" id="SFR67406.1"/>
    </source>
</evidence>
<gene>
    <name evidence="2" type="ORF">SAMN05661086_00858</name>
</gene>
<evidence type="ECO:0000259" key="1">
    <source>
        <dbReference type="PROSITE" id="PS50990"/>
    </source>
</evidence>
<dbReference type="GO" id="GO:0016020">
    <property type="term" value="C:membrane"/>
    <property type="evidence" value="ECO:0007669"/>
    <property type="project" value="InterPro"/>
</dbReference>
<dbReference type="Proteomes" id="UP000199659">
    <property type="component" value="Unassembled WGS sequence"/>
</dbReference>
<proteinExistence type="predicted"/>
<dbReference type="PROSITE" id="PS50990">
    <property type="entry name" value="PEPTIDASE_C39"/>
    <property type="match status" value="1"/>
</dbReference>
<dbReference type="AlphaFoldDB" id="A0A1I6IL04"/>
<dbReference type="GO" id="GO:0006508">
    <property type="term" value="P:proteolysis"/>
    <property type="evidence" value="ECO:0007669"/>
    <property type="project" value="InterPro"/>
</dbReference>
<feature type="domain" description="Peptidase C39" evidence="1">
    <location>
        <begin position="21"/>
        <end position="160"/>
    </location>
</feature>
<organism evidence="2 3">
    <name type="scientific">Anaeromicropila populeti</name>
    <dbReference type="NCBI Taxonomy" id="37658"/>
    <lineage>
        <taxon>Bacteria</taxon>
        <taxon>Bacillati</taxon>
        <taxon>Bacillota</taxon>
        <taxon>Clostridia</taxon>
        <taxon>Lachnospirales</taxon>
        <taxon>Lachnospiraceae</taxon>
        <taxon>Anaeromicropila</taxon>
    </lineage>
</organism>
<dbReference type="Gene3D" id="3.90.70.10">
    <property type="entry name" value="Cysteine proteinases"/>
    <property type="match status" value="1"/>
</dbReference>
<dbReference type="EMBL" id="FOYZ01000003">
    <property type="protein sequence ID" value="SFR67406.1"/>
    <property type="molecule type" value="Genomic_DNA"/>
</dbReference>
<protein>
    <submittedName>
        <fullName evidence="2">Peptidase_C39 like family protein</fullName>
    </submittedName>
</protein>
<dbReference type="GO" id="GO:0008233">
    <property type="term" value="F:peptidase activity"/>
    <property type="evidence" value="ECO:0007669"/>
    <property type="project" value="InterPro"/>
</dbReference>
<accession>A0A1I6IL04</accession>
<dbReference type="GO" id="GO:0005524">
    <property type="term" value="F:ATP binding"/>
    <property type="evidence" value="ECO:0007669"/>
    <property type="project" value="InterPro"/>
</dbReference>
<name>A0A1I6IL04_9FIRM</name>
<reference evidence="2 3" key="1">
    <citation type="submission" date="2016-10" db="EMBL/GenBank/DDBJ databases">
        <authorList>
            <person name="de Groot N.N."/>
        </authorList>
    </citation>
    <scope>NUCLEOTIDE SEQUENCE [LARGE SCALE GENOMIC DNA]</scope>
    <source>
        <strain evidence="2 3">743A</strain>
    </source>
</reference>